<name>A0A0C3C5A5_PILCF</name>
<evidence type="ECO:0000313" key="1">
    <source>
        <dbReference type="EMBL" id="KIM84827.1"/>
    </source>
</evidence>
<dbReference type="AlphaFoldDB" id="A0A0C3C5A5"/>
<reference evidence="1 2" key="1">
    <citation type="submission" date="2014-04" db="EMBL/GenBank/DDBJ databases">
        <authorList>
            <consortium name="DOE Joint Genome Institute"/>
            <person name="Kuo A."/>
            <person name="Tarkka M."/>
            <person name="Buscot F."/>
            <person name="Kohler A."/>
            <person name="Nagy L.G."/>
            <person name="Floudas D."/>
            <person name="Copeland A."/>
            <person name="Barry K.W."/>
            <person name="Cichocki N."/>
            <person name="Veneault-Fourrey C."/>
            <person name="LaButti K."/>
            <person name="Lindquist E.A."/>
            <person name="Lipzen A."/>
            <person name="Lundell T."/>
            <person name="Morin E."/>
            <person name="Murat C."/>
            <person name="Sun H."/>
            <person name="Tunlid A."/>
            <person name="Henrissat B."/>
            <person name="Grigoriev I.V."/>
            <person name="Hibbett D.S."/>
            <person name="Martin F."/>
            <person name="Nordberg H.P."/>
            <person name="Cantor M.N."/>
            <person name="Hua S.X."/>
        </authorList>
    </citation>
    <scope>NUCLEOTIDE SEQUENCE [LARGE SCALE GENOMIC DNA]</scope>
    <source>
        <strain evidence="1 2">F 1598</strain>
    </source>
</reference>
<sequence length="54" mass="5902">MSCLAAMSDDCNLLCANIYARCLLGNYRISSLHFPCAGPFPVITSRQTMAPIHL</sequence>
<dbReference type="HOGENOM" id="CLU_3051159_0_0_1"/>
<reference evidence="2" key="2">
    <citation type="submission" date="2015-01" db="EMBL/GenBank/DDBJ databases">
        <title>Evolutionary Origins and Diversification of the Mycorrhizal Mutualists.</title>
        <authorList>
            <consortium name="DOE Joint Genome Institute"/>
            <consortium name="Mycorrhizal Genomics Consortium"/>
            <person name="Kohler A."/>
            <person name="Kuo A."/>
            <person name="Nagy L.G."/>
            <person name="Floudas D."/>
            <person name="Copeland A."/>
            <person name="Barry K.W."/>
            <person name="Cichocki N."/>
            <person name="Veneault-Fourrey C."/>
            <person name="LaButti K."/>
            <person name="Lindquist E.A."/>
            <person name="Lipzen A."/>
            <person name="Lundell T."/>
            <person name="Morin E."/>
            <person name="Murat C."/>
            <person name="Riley R."/>
            <person name="Ohm R."/>
            <person name="Sun H."/>
            <person name="Tunlid A."/>
            <person name="Henrissat B."/>
            <person name="Grigoriev I.V."/>
            <person name="Hibbett D.S."/>
            <person name="Martin F."/>
        </authorList>
    </citation>
    <scope>NUCLEOTIDE SEQUENCE [LARGE SCALE GENOMIC DNA]</scope>
    <source>
        <strain evidence="2">F 1598</strain>
    </source>
</reference>
<accession>A0A0C3C5A5</accession>
<organism evidence="1 2">
    <name type="scientific">Piloderma croceum (strain F 1598)</name>
    <dbReference type="NCBI Taxonomy" id="765440"/>
    <lineage>
        <taxon>Eukaryota</taxon>
        <taxon>Fungi</taxon>
        <taxon>Dikarya</taxon>
        <taxon>Basidiomycota</taxon>
        <taxon>Agaricomycotina</taxon>
        <taxon>Agaricomycetes</taxon>
        <taxon>Agaricomycetidae</taxon>
        <taxon>Atheliales</taxon>
        <taxon>Atheliaceae</taxon>
        <taxon>Piloderma</taxon>
    </lineage>
</organism>
<proteinExistence type="predicted"/>
<evidence type="ECO:0000313" key="2">
    <source>
        <dbReference type="Proteomes" id="UP000054166"/>
    </source>
</evidence>
<dbReference type="EMBL" id="KN832986">
    <property type="protein sequence ID" value="KIM84827.1"/>
    <property type="molecule type" value="Genomic_DNA"/>
</dbReference>
<protein>
    <submittedName>
        <fullName evidence="1">Uncharacterized protein</fullName>
    </submittedName>
</protein>
<dbReference type="InParanoid" id="A0A0C3C5A5"/>
<keyword evidence="2" id="KW-1185">Reference proteome</keyword>
<gene>
    <name evidence="1" type="ORF">PILCRDRAFT_817627</name>
</gene>
<dbReference type="Proteomes" id="UP000054166">
    <property type="component" value="Unassembled WGS sequence"/>
</dbReference>